<dbReference type="InterPro" id="IPR006016">
    <property type="entry name" value="UspA"/>
</dbReference>
<gene>
    <name evidence="4" type="ORF">JQS43_01025</name>
</gene>
<feature type="region of interest" description="Disordered" evidence="2">
    <location>
        <begin position="298"/>
        <end position="320"/>
    </location>
</feature>
<feature type="domain" description="UspA" evidence="3">
    <location>
        <begin position="14"/>
        <end position="149"/>
    </location>
</feature>
<dbReference type="RefSeq" id="WP_239677171.1">
    <property type="nucleotide sequence ID" value="NZ_CP070499.1"/>
</dbReference>
<dbReference type="InterPro" id="IPR006015">
    <property type="entry name" value="Universal_stress_UspA"/>
</dbReference>
<protein>
    <submittedName>
        <fullName evidence="4">Universal stress protein</fullName>
    </submittedName>
</protein>
<feature type="region of interest" description="Disordered" evidence="2">
    <location>
        <begin position="192"/>
        <end position="216"/>
    </location>
</feature>
<dbReference type="PRINTS" id="PR01438">
    <property type="entry name" value="UNVRSLSTRESS"/>
</dbReference>
<name>A0A895YFY8_9ACTN</name>
<dbReference type="Pfam" id="PF00582">
    <property type="entry name" value="Usp"/>
    <property type="match status" value="2"/>
</dbReference>
<dbReference type="Proteomes" id="UP000662857">
    <property type="component" value="Chromosome"/>
</dbReference>
<dbReference type="EMBL" id="CP070499">
    <property type="protein sequence ID" value="QSB15005.1"/>
    <property type="molecule type" value="Genomic_DNA"/>
</dbReference>
<dbReference type="InterPro" id="IPR014729">
    <property type="entry name" value="Rossmann-like_a/b/a_fold"/>
</dbReference>
<evidence type="ECO:0000259" key="3">
    <source>
        <dbReference type="Pfam" id="PF00582"/>
    </source>
</evidence>
<comment type="similarity">
    <text evidence="1">Belongs to the universal stress protein A family.</text>
</comment>
<keyword evidence="5" id="KW-1185">Reference proteome</keyword>
<dbReference type="KEGG" id="nhy:JQS43_01025"/>
<evidence type="ECO:0000256" key="1">
    <source>
        <dbReference type="ARBA" id="ARBA00008791"/>
    </source>
</evidence>
<dbReference type="PANTHER" id="PTHR46268">
    <property type="entry name" value="STRESS RESPONSE PROTEIN NHAX"/>
    <property type="match status" value="1"/>
</dbReference>
<evidence type="ECO:0000256" key="2">
    <source>
        <dbReference type="SAM" id="MobiDB-lite"/>
    </source>
</evidence>
<dbReference type="SUPFAM" id="SSF52402">
    <property type="entry name" value="Adenine nucleotide alpha hydrolases-like"/>
    <property type="match status" value="2"/>
</dbReference>
<organism evidence="4 5">
    <name type="scientific">Natronosporangium hydrolyticum</name>
    <dbReference type="NCBI Taxonomy" id="2811111"/>
    <lineage>
        <taxon>Bacteria</taxon>
        <taxon>Bacillati</taxon>
        <taxon>Actinomycetota</taxon>
        <taxon>Actinomycetes</taxon>
        <taxon>Micromonosporales</taxon>
        <taxon>Micromonosporaceae</taxon>
        <taxon>Natronosporangium</taxon>
    </lineage>
</organism>
<proteinExistence type="inferred from homology"/>
<feature type="domain" description="UspA" evidence="3">
    <location>
        <begin position="156"/>
        <end position="293"/>
    </location>
</feature>
<dbReference type="PANTHER" id="PTHR46268:SF6">
    <property type="entry name" value="UNIVERSAL STRESS PROTEIN UP12"/>
    <property type="match status" value="1"/>
</dbReference>
<dbReference type="Gene3D" id="3.40.50.620">
    <property type="entry name" value="HUPs"/>
    <property type="match status" value="2"/>
</dbReference>
<accession>A0A895YFY8</accession>
<evidence type="ECO:0000313" key="4">
    <source>
        <dbReference type="EMBL" id="QSB15005.1"/>
    </source>
</evidence>
<reference evidence="4" key="1">
    <citation type="submission" date="2021-02" db="EMBL/GenBank/DDBJ databases">
        <title>Natrosporangium hydrolyticum gen. nov., sp. nov, a haloalkaliphilic actinobacterium from a soda solonchak soil.</title>
        <authorList>
            <person name="Sorokin D.Y."/>
            <person name="Khijniak T.V."/>
            <person name="Zakharycheva A.P."/>
            <person name="Boueva O.V."/>
            <person name="Ariskina E.V."/>
            <person name="Hahnke R.L."/>
            <person name="Bunk B."/>
            <person name="Sproer C."/>
            <person name="Schumann P."/>
            <person name="Evtushenko L.I."/>
            <person name="Kublanov I.V."/>
        </authorList>
    </citation>
    <scope>NUCLEOTIDE SEQUENCE</scope>
    <source>
        <strain evidence="4">DSM 106523</strain>
    </source>
</reference>
<dbReference type="AlphaFoldDB" id="A0A895YFY8"/>
<sequence>MRLPSGESGQAPAVLVGYDGSRNARAALGWALREAERRRAPVALIYVYEWGISPGPVPAGSTWPDRSARREAEAAVAEVVGEAQARHPAVPLTGTVIDGLVVPHLRGLSEQAQLLVLGDRGLGGFPELRAGSVATELTARARCPVVVVRGCAPAPRPVVVGVDDSPDSSVAIRFAYEYAAAHQIGVVAARACQPPPVPRRPDSSPAHPPRGHETEQRRLAEQLLQSWADRYPAVDTELRCWSGAPAPTLISASTQAQLVVVGAHGHRGAGAGPIGPTAGHLIQHAHCPVAVVRWSESVHQPRPRTSAESAGRRGLTAQLR</sequence>
<evidence type="ECO:0000313" key="5">
    <source>
        <dbReference type="Proteomes" id="UP000662857"/>
    </source>
</evidence>